<proteinExistence type="predicted"/>
<organism evidence="2">
    <name type="scientific">Siphoviridae sp. ctGa111</name>
    <dbReference type="NCBI Taxonomy" id="2825413"/>
    <lineage>
        <taxon>Viruses</taxon>
        <taxon>Duplodnaviria</taxon>
        <taxon>Heunggongvirae</taxon>
        <taxon>Uroviricota</taxon>
        <taxon>Caudoviricetes</taxon>
    </lineage>
</organism>
<name>A0A8S5VDL6_9CAUD</name>
<protein>
    <submittedName>
        <fullName evidence="2">Uncharacterized protein</fullName>
    </submittedName>
</protein>
<accession>A0A8S5VDL6</accession>
<evidence type="ECO:0000256" key="1">
    <source>
        <dbReference type="SAM" id="MobiDB-lite"/>
    </source>
</evidence>
<feature type="region of interest" description="Disordered" evidence="1">
    <location>
        <begin position="1"/>
        <end position="31"/>
    </location>
</feature>
<dbReference type="EMBL" id="BK016245">
    <property type="protein sequence ID" value="DAG04768.1"/>
    <property type="molecule type" value="Genomic_DNA"/>
</dbReference>
<evidence type="ECO:0000313" key="2">
    <source>
        <dbReference type="EMBL" id="DAG04768.1"/>
    </source>
</evidence>
<sequence>MNKKDVLGARSAAGNVQKMESTPHGLSAGNAHFPALNRARARRGFWRVCAI</sequence>
<reference evidence="2" key="1">
    <citation type="journal article" date="2021" name="Proc. Natl. Acad. Sci. U.S.A.">
        <title>A Catalog of Tens of Thousands of Viruses from Human Metagenomes Reveals Hidden Associations with Chronic Diseases.</title>
        <authorList>
            <person name="Tisza M.J."/>
            <person name="Buck C.B."/>
        </authorList>
    </citation>
    <scope>NUCLEOTIDE SEQUENCE</scope>
    <source>
        <strain evidence="2">CtGa111</strain>
    </source>
</reference>